<keyword evidence="1" id="KW-1133">Transmembrane helix</keyword>
<dbReference type="Proteomes" id="UP001199044">
    <property type="component" value="Unassembled WGS sequence"/>
</dbReference>
<sequence length="152" mass="18025">MRYSVEQYDQYGYLKPPFWLWLTWLWLVKAWVVLVMAAVSRESGPRLLALCYPQQNHFYTELVLGVPVLFVMWMIHLRRPEGGRVTCVVQRCSRMVTSLSLWAQFGLTSYYVLLQHGQFHWFSGVSIVLSLWLLLYLWRSETVKACFAKQVR</sequence>
<evidence type="ECO:0000313" key="3">
    <source>
        <dbReference type="Proteomes" id="UP001199044"/>
    </source>
</evidence>
<dbReference type="EMBL" id="JAIWIU010000010">
    <property type="protein sequence ID" value="MCA2014875.1"/>
    <property type="molecule type" value="Genomic_DNA"/>
</dbReference>
<feature type="transmembrane region" description="Helical" evidence="1">
    <location>
        <begin position="119"/>
        <end position="138"/>
    </location>
</feature>
<name>A0ABS7YGS8_9VIBR</name>
<gene>
    <name evidence="2" type="ORF">LDJ79_02050</name>
</gene>
<keyword evidence="1" id="KW-0472">Membrane</keyword>
<dbReference type="Pfam" id="PF11143">
    <property type="entry name" value="DUF2919"/>
    <property type="match status" value="1"/>
</dbReference>
<dbReference type="RefSeq" id="WP_082712316.1">
    <property type="nucleotide sequence ID" value="NZ_AP014635.1"/>
</dbReference>
<feature type="transmembrane region" description="Helical" evidence="1">
    <location>
        <begin position="18"/>
        <end position="38"/>
    </location>
</feature>
<feature type="transmembrane region" description="Helical" evidence="1">
    <location>
        <begin position="96"/>
        <end position="113"/>
    </location>
</feature>
<comment type="caution">
    <text evidence="2">The sequence shown here is derived from an EMBL/GenBank/DDBJ whole genome shotgun (WGS) entry which is preliminary data.</text>
</comment>
<organism evidence="2 3">
    <name type="scientific">Vibrio tritonius</name>
    <dbReference type="NCBI Taxonomy" id="1435069"/>
    <lineage>
        <taxon>Bacteria</taxon>
        <taxon>Pseudomonadati</taxon>
        <taxon>Pseudomonadota</taxon>
        <taxon>Gammaproteobacteria</taxon>
        <taxon>Vibrionales</taxon>
        <taxon>Vibrionaceae</taxon>
        <taxon>Vibrio</taxon>
    </lineage>
</organism>
<keyword evidence="1" id="KW-0812">Transmembrane</keyword>
<reference evidence="3" key="1">
    <citation type="submission" date="2023-07" db="EMBL/GenBank/DDBJ databases">
        <title>Molecular identification of indigenous halophilic bacteria isolated from red sea cost, biodegradation of synthetic dyes and assessment of degraded metabolite toxicity.</title>
        <authorList>
            <person name="Chaieb K."/>
            <person name="Altayb H.N."/>
        </authorList>
    </citation>
    <scope>NUCLEOTIDE SEQUENCE [LARGE SCALE GENOMIC DNA]</scope>
    <source>
        <strain evidence="3">K20</strain>
    </source>
</reference>
<evidence type="ECO:0000313" key="2">
    <source>
        <dbReference type="EMBL" id="MCA2014875.1"/>
    </source>
</evidence>
<protein>
    <submittedName>
        <fullName evidence="2">DUF2919 domain-containing protein</fullName>
    </submittedName>
</protein>
<dbReference type="InterPro" id="IPR021318">
    <property type="entry name" value="DUF2919"/>
</dbReference>
<accession>A0ABS7YGS8</accession>
<keyword evidence="3" id="KW-1185">Reference proteome</keyword>
<proteinExistence type="predicted"/>
<feature type="transmembrane region" description="Helical" evidence="1">
    <location>
        <begin position="58"/>
        <end position="75"/>
    </location>
</feature>
<evidence type="ECO:0000256" key="1">
    <source>
        <dbReference type="SAM" id="Phobius"/>
    </source>
</evidence>